<dbReference type="SUPFAM" id="SSF54001">
    <property type="entry name" value="Cysteine proteinases"/>
    <property type="match status" value="1"/>
</dbReference>
<dbReference type="GO" id="GO:0016407">
    <property type="term" value="F:acetyltransferase activity"/>
    <property type="evidence" value="ECO:0007669"/>
    <property type="project" value="InterPro"/>
</dbReference>
<protein>
    <recommendedName>
        <fullName evidence="5">Acetyltransferase</fullName>
    </recommendedName>
</protein>
<proteinExistence type="inferred from homology"/>
<organism evidence="3 4">
    <name type="scientific">Lentzea guizhouensis</name>
    <dbReference type="NCBI Taxonomy" id="1586287"/>
    <lineage>
        <taxon>Bacteria</taxon>
        <taxon>Bacillati</taxon>
        <taxon>Actinomycetota</taxon>
        <taxon>Actinomycetes</taxon>
        <taxon>Pseudonocardiales</taxon>
        <taxon>Pseudonocardiaceae</taxon>
        <taxon>Lentzea</taxon>
    </lineage>
</organism>
<dbReference type="Gene3D" id="2.40.128.150">
    <property type="entry name" value="Cysteine proteinases"/>
    <property type="match status" value="1"/>
</dbReference>
<dbReference type="AlphaFoldDB" id="A0A1B2HSH8"/>
<dbReference type="EMBL" id="CP016793">
    <property type="protein sequence ID" value="ANZ40677.1"/>
    <property type="molecule type" value="Genomic_DNA"/>
</dbReference>
<evidence type="ECO:0008006" key="5">
    <source>
        <dbReference type="Google" id="ProtNLM"/>
    </source>
</evidence>
<dbReference type="PANTHER" id="PTHR11786:SF0">
    <property type="entry name" value="ARYLAMINE N-ACETYLTRANSFERASE 4-RELATED"/>
    <property type="match status" value="1"/>
</dbReference>
<name>A0A1B2HSH8_9PSEU</name>
<dbReference type="PRINTS" id="PR01543">
    <property type="entry name" value="ANATRNSFRASE"/>
</dbReference>
<dbReference type="OrthoDB" id="7181050at2"/>
<dbReference type="Pfam" id="PF00797">
    <property type="entry name" value="Acetyltransf_2"/>
    <property type="match status" value="1"/>
</dbReference>
<dbReference type="PANTHER" id="PTHR11786">
    <property type="entry name" value="N-HYDROXYARYLAMINE O-ACETYLTRANSFERASE"/>
    <property type="match status" value="1"/>
</dbReference>
<dbReference type="InterPro" id="IPR001447">
    <property type="entry name" value="Arylamine_N-AcTrfase"/>
</dbReference>
<dbReference type="KEGG" id="led:BBK82_36445"/>
<evidence type="ECO:0000313" key="4">
    <source>
        <dbReference type="Proteomes" id="UP000093053"/>
    </source>
</evidence>
<sequence length="258" mass="28938">MWQTDVVDLDAYFARTGANASSSLTELHEAHVRAIPFENIDVMLGLVPSLDMADIQDKLVHRRRGGYCYEHQLLFTAVLERLGYTVARRMSRVMTGPRTHMMSIVDGQLVDVGFGAGMMHPMPLQDGVVVDQGGWPHRLRRADRRWVLEKQGADGWELQHAFEDDVEQLPVDYMAANYYVATHERSPFSRQLVVMRLEPGLSRRLVGRTLTIDRAGSRPERIEVDDLAATLESLDIALTEGELSHIRSTSGTPVAANS</sequence>
<dbReference type="Gene3D" id="3.30.2140.10">
    <property type="entry name" value="Arylamine N-acetyltransferase"/>
    <property type="match status" value="1"/>
</dbReference>
<dbReference type="Proteomes" id="UP000093053">
    <property type="component" value="Chromosome"/>
</dbReference>
<reference evidence="3 4" key="1">
    <citation type="submission" date="2016-07" db="EMBL/GenBank/DDBJ databases">
        <title>Complete genome sequence of the Lentzea guizhouensis DHS C013.</title>
        <authorList>
            <person name="Cao C."/>
        </authorList>
    </citation>
    <scope>NUCLEOTIDE SEQUENCE [LARGE SCALE GENOMIC DNA]</scope>
    <source>
        <strain evidence="3 4">DHS C013</strain>
    </source>
</reference>
<evidence type="ECO:0000256" key="1">
    <source>
        <dbReference type="ARBA" id="ARBA00006547"/>
    </source>
</evidence>
<dbReference type="STRING" id="1586287.BBK82_36445"/>
<gene>
    <name evidence="3" type="ORF">BBK82_36445</name>
</gene>
<comment type="similarity">
    <text evidence="1 2">Belongs to the arylamine N-acetyltransferase family.</text>
</comment>
<keyword evidence="4" id="KW-1185">Reference proteome</keyword>
<evidence type="ECO:0000256" key="2">
    <source>
        <dbReference type="RuleBase" id="RU003452"/>
    </source>
</evidence>
<accession>A0A1B2HSH8</accession>
<dbReference type="RefSeq" id="WP_065919015.1">
    <property type="nucleotide sequence ID" value="NZ_CP016793.1"/>
</dbReference>
<dbReference type="InterPro" id="IPR038765">
    <property type="entry name" value="Papain-like_cys_pep_sf"/>
</dbReference>
<evidence type="ECO:0000313" key="3">
    <source>
        <dbReference type="EMBL" id="ANZ40677.1"/>
    </source>
</evidence>